<keyword evidence="3" id="KW-1185">Reference proteome</keyword>
<comment type="caution">
    <text evidence="2">The sequence shown here is derived from an EMBL/GenBank/DDBJ whole genome shotgun (WGS) entry which is preliminary data.</text>
</comment>
<accession>A0ABW5FAB3</accession>
<evidence type="ECO:0000313" key="3">
    <source>
        <dbReference type="Proteomes" id="UP001597448"/>
    </source>
</evidence>
<dbReference type="PROSITE" id="PS51257">
    <property type="entry name" value="PROKAR_LIPOPROTEIN"/>
    <property type="match status" value="1"/>
</dbReference>
<protein>
    <recommendedName>
        <fullName evidence="4">Lipoprotein</fullName>
    </recommendedName>
</protein>
<evidence type="ECO:0000256" key="1">
    <source>
        <dbReference type="SAM" id="SignalP"/>
    </source>
</evidence>
<reference evidence="3" key="1">
    <citation type="journal article" date="2019" name="Int. J. Syst. Evol. Microbiol.">
        <title>The Global Catalogue of Microorganisms (GCM) 10K type strain sequencing project: providing services to taxonomists for standard genome sequencing and annotation.</title>
        <authorList>
            <consortium name="The Broad Institute Genomics Platform"/>
            <consortium name="The Broad Institute Genome Sequencing Center for Infectious Disease"/>
            <person name="Wu L."/>
            <person name="Ma J."/>
        </authorList>
    </citation>
    <scope>NUCLEOTIDE SEQUENCE [LARGE SCALE GENOMIC DNA]</scope>
    <source>
        <strain evidence="3">CCM 8725</strain>
    </source>
</reference>
<keyword evidence="1" id="KW-0732">Signal</keyword>
<feature type="signal peptide" evidence="1">
    <location>
        <begin position="1"/>
        <end position="20"/>
    </location>
</feature>
<sequence>MSRKILLVALTFIFMLFTFACSSTSRDNGLVESLQETYFENDQVAGFLNTFTNQIDITTTYYSFEINQFFGSLIKIDEEKLKLIVLSKILNMTEEKNLSRSLAEEKNTISLAEELKVQFDSDLKNKINNSLEEHLKNELKQTPESDQTTININHQYKLQIHYNYLFINKILNMKISTPVMNLIKDNLIKVENNLTQIEQKSMKAIYYTYFIKKWLEIPINEKDIIEKLNQLKLADGSYLFLPVEEQKKIEINGSEYGDILSTSLANEVLKDINGINNSKNKEKTLEYIDNYLKKNNKSNYENSTLYINDLYEVVHLAKIMAYNE</sequence>
<dbReference type="RefSeq" id="WP_209984849.1">
    <property type="nucleotide sequence ID" value="NZ_JBHSVQ010000001.1"/>
</dbReference>
<organism evidence="2 3">
    <name type="scientific">Paenibacillus rhizoplanae</name>
    <dbReference type="NCBI Taxonomy" id="1917181"/>
    <lineage>
        <taxon>Bacteria</taxon>
        <taxon>Bacillati</taxon>
        <taxon>Bacillota</taxon>
        <taxon>Bacilli</taxon>
        <taxon>Bacillales</taxon>
        <taxon>Paenibacillaceae</taxon>
        <taxon>Paenibacillus</taxon>
    </lineage>
</organism>
<name>A0ABW5FAB3_9BACL</name>
<evidence type="ECO:0000313" key="2">
    <source>
        <dbReference type="EMBL" id="MFD2410907.1"/>
    </source>
</evidence>
<gene>
    <name evidence="2" type="ORF">ACFSX3_13545</name>
</gene>
<dbReference type="EMBL" id="JBHUKY010000023">
    <property type="protein sequence ID" value="MFD2410907.1"/>
    <property type="molecule type" value="Genomic_DNA"/>
</dbReference>
<proteinExistence type="predicted"/>
<evidence type="ECO:0008006" key="4">
    <source>
        <dbReference type="Google" id="ProtNLM"/>
    </source>
</evidence>
<feature type="chain" id="PRO_5045694241" description="Lipoprotein" evidence="1">
    <location>
        <begin position="21"/>
        <end position="324"/>
    </location>
</feature>
<dbReference type="Proteomes" id="UP001597448">
    <property type="component" value="Unassembled WGS sequence"/>
</dbReference>